<evidence type="ECO:0000256" key="1">
    <source>
        <dbReference type="ARBA" id="ARBA00004751"/>
    </source>
</evidence>
<dbReference type="InterPro" id="IPR016142">
    <property type="entry name" value="Citrate_synth-like_lrg_a-sub"/>
</dbReference>
<accession>A0A1I3UGZ8</accession>
<keyword evidence="6" id="KW-1185">Reference proteome</keyword>
<proteinExistence type="inferred from homology"/>
<dbReference type="EC" id="2.3.3.16" evidence="3"/>
<keyword evidence="4" id="KW-0808">Transferase</keyword>
<dbReference type="Gene3D" id="1.10.230.10">
    <property type="entry name" value="Cytochrome P450-Terp, domain 2"/>
    <property type="match status" value="1"/>
</dbReference>
<dbReference type="SUPFAM" id="SSF46955">
    <property type="entry name" value="Putative DNA-binding domain"/>
    <property type="match status" value="1"/>
</dbReference>
<comment type="similarity">
    <text evidence="2">Belongs to the citrate synthase family.</text>
</comment>
<dbReference type="SUPFAM" id="SSF48256">
    <property type="entry name" value="Citrate synthase"/>
    <property type="match status" value="1"/>
</dbReference>
<dbReference type="GO" id="GO:0005829">
    <property type="term" value="C:cytosol"/>
    <property type="evidence" value="ECO:0007669"/>
    <property type="project" value="TreeGrafter"/>
</dbReference>
<evidence type="ECO:0000256" key="3">
    <source>
        <dbReference type="ARBA" id="ARBA00012972"/>
    </source>
</evidence>
<comment type="pathway">
    <text evidence="1">Carbohydrate metabolism; tricarboxylic acid cycle; isocitrate from oxaloacetate: step 1/2.</text>
</comment>
<gene>
    <name evidence="5" type="ORF">SAMN05192543_111132</name>
</gene>
<evidence type="ECO:0000313" key="5">
    <source>
        <dbReference type="EMBL" id="SFJ81136.1"/>
    </source>
</evidence>
<dbReference type="EMBL" id="FOQU01000011">
    <property type="protein sequence ID" value="SFJ81136.1"/>
    <property type="molecule type" value="Genomic_DNA"/>
</dbReference>
<evidence type="ECO:0000256" key="4">
    <source>
        <dbReference type="ARBA" id="ARBA00022679"/>
    </source>
</evidence>
<dbReference type="GO" id="GO:0036440">
    <property type="term" value="F:citrate synthase activity"/>
    <property type="evidence" value="ECO:0007669"/>
    <property type="project" value="UniProtKB-EC"/>
</dbReference>
<dbReference type="PANTHER" id="PTHR11739:SF4">
    <property type="entry name" value="CITRATE SYNTHASE, PEROXISOMAL"/>
    <property type="match status" value="1"/>
</dbReference>
<dbReference type="InterPro" id="IPR009061">
    <property type="entry name" value="DNA-bd_dom_put_sf"/>
</dbReference>
<dbReference type="Gene3D" id="1.10.580.10">
    <property type="entry name" value="Citrate Synthase, domain 1"/>
    <property type="match status" value="1"/>
</dbReference>
<dbReference type="Proteomes" id="UP000199548">
    <property type="component" value="Unassembled WGS sequence"/>
</dbReference>
<dbReference type="InterPro" id="IPR002020">
    <property type="entry name" value="Citrate_synthase"/>
</dbReference>
<dbReference type="GO" id="GO:0006099">
    <property type="term" value="P:tricarboxylic acid cycle"/>
    <property type="evidence" value="ECO:0007669"/>
    <property type="project" value="UniProtKB-UniPathway"/>
</dbReference>
<evidence type="ECO:0000313" key="6">
    <source>
        <dbReference type="Proteomes" id="UP000199548"/>
    </source>
</evidence>
<dbReference type="Pfam" id="PF00285">
    <property type="entry name" value="Citrate_synt"/>
    <property type="match status" value="1"/>
</dbReference>
<dbReference type="InterPro" id="IPR036969">
    <property type="entry name" value="Citrate_synthase_sf"/>
</dbReference>
<dbReference type="UniPathway" id="UPA00223">
    <property type="reaction ID" value="UER00717"/>
</dbReference>
<dbReference type="PANTHER" id="PTHR11739">
    <property type="entry name" value="CITRATE SYNTHASE"/>
    <property type="match status" value="1"/>
</dbReference>
<dbReference type="GO" id="GO:0005975">
    <property type="term" value="P:carbohydrate metabolic process"/>
    <property type="evidence" value="ECO:0007669"/>
    <property type="project" value="TreeGrafter"/>
</dbReference>
<organism evidence="5 6">
    <name type="scientific">Paraburkholderia megapolitana</name>
    <dbReference type="NCBI Taxonomy" id="420953"/>
    <lineage>
        <taxon>Bacteria</taxon>
        <taxon>Pseudomonadati</taxon>
        <taxon>Pseudomonadota</taxon>
        <taxon>Betaproteobacteria</taxon>
        <taxon>Burkholderiales</taxon>
        <taxon>Burkholderiaceae</taxon>
        <taxon>Paraburkholderia</taxon>
    </lineage>
</organism>
<protein>
    <recommendedName>
        <fullName evidence="3">citrate synthase (unknown stereospecificity)</fullName>
        <ecNumber evidence="3">2.3.3.16</ecNumber>
    </recommendedName>
</protein>
<dbReference type="STRING" id="420953.SAMN05192543_111132"/>
<sequence length="431" mass="46235">MLFYSSIYIDYIDSMTTKDLMTREEVLARLNIKPATLYSYVSRGLIGTAPHDDGRRSLYVRADVERVGSRKRGRTARAASAESTMRWGEPVLASAITNITAQGPLYRNRSAVEMAKAGSSFESVSQLLMTGIWQDGVTAWGTLDTPQAVLPLFDAYAGKLDGSDIANLLGMVPLALGMQGRGAEEISDGSAVQAARLIMQTMTGCLGFLSNARAFVMRERGESMAAYLLRAAGGTGTPDAVFALNGALTVLADNELAPATFAARVAASTNADLYNCIASAIGSHVGFSTGTATERVETLLLRDIASCDQADRLQLVREVGASLFGFNHPLYPDGDVRANLILEQVRALRHATPHTAPTLDFLMLAEDRLSMHPGVAIALVVLARALGLPDGTATAVWIISRTAGWVAHVLEQRAQAFLLRPRAKYIAGLRM</sequence>
<evidence type="ECO:0000256" key="2">
    <source>
        <dbReference type="ARBA" id="ARBA00010566"/>
    </source>
</evidence>
<dbReference type="CDD" id="cd06102">
    <property type="entry name" value="citrate_synt_like_2"/>
    <property type="match status" value="1"/>
</dbReference>
<dbReference type="AlphaFoldDB" id="A0A1I3UGZ8"/>
<reference evidence="5 6" key="1">
    <citation type="submission" date="2016-10" db="EMBL/GenBank/DDBJ databases">
        <authorList>
            <person name="de Groot N.N."/>
        </authorList>
    </citation>
    <scope>NUCLEOTIDE SEQUENCE [LARGE SCALE GENOMIC DNA]</scope>
    <source>
        <strain evidence="5 6">LMG 23650</strain>
    </source>
</reference>
<name>A0A1I3UGZ8_9BURK</name>
<dbReference type="InterPro" id="IPR016143">
    <property type="entry name" value="Citrate_synth-like_sm_a-sub"/>
</dbReference>